<keyword evidence="7" id="KW-1185">Reference proteome</keyword>
<feature type="domain" description="EAL" evidence="4">
    <location>
        <begin position="657"/>
        <end position="901"/>
    </location>
</feature>
<dbReference type="InterPro" id="IPR043128">
    <property type="entry name" value="Rev_trsase/Diguanyl_cyclase"/>
</dbReference>
<dbReference type="CDD" id="cd01948">
    <property type="entry name" value="EAL"/>
    <property type="match status" value="1"/>
</dbReference>
<dbReference type="InterPro" id="IPR035965">
    <property type="entry name" value="PAS-like_dom_sf"/>
</dbReference>
<evidence type="ECO:0000259" key="4">
    <source>
        <dbReference type="PROSITE" id="PS50883"/>
    </source>
</evidence>
<proteinExistence type="predicted"/>
<dbReference type="Pfam" id="PF00990">
    <property type="entry name" value="GGDEF"/>
    <property type="match status" value="1"/>
</dbReference>
<dbReference type="CDD" id="cd01949">
    <property type="entry name" value="GGDEF"/>
    <property type="match status" value="1"/>
</dbReference>
<comment type="caution">
    <text evidence="6">The sequence shown here is derived from an EMBL/GenBank/DDBJ whole genome shotgun (WGS) entry which is preliminary data.</text>
</comment>
<dbReference type="Gene3D" id="3.30.450.20">
    <property type="entry name" value="PAS domain"/>
    <property type="match status" value="3"/>
</dbReference>
<evidence type="ECO:0000313" key="7">
    <source>
        <dbReference type="Proteomes" id="UP000229044"/>
    </source>
</evidence>
<dbReference type="Gene3D" id="3.30.70.270">
    <property type="match status" value="1"/>
</dbReference>
<dbReference type="SUPFAM" id="SSF55785">
    <property type="entry name" value="PYP-like sensor domain (PAS domain)"/>
    <property type="match status" value="1"/>
</dbReference>
<dbReference type="NCBIfam" id="TIGR00254">
    <property type="entry name" value="GGDEF"/>
    <property type="match status" value="1"/>
</dbReference>
<dbReference type="PANTHER" id="PTHR44757">
    <property type="entry name" value="DIGUANYLATE CYCLASE DGCP"/>
    <property type="match status" value="1"/>
</dbReference>
<dbReference type="InterPro" id="IPR000014">
    <property type="entry name" value="PAS"/>
</dbReference>
<dbReference type="SMART" id="SM00267">
    <property type="entry name" value="GGDEF"/>
    <property type="match status" value="1"/>
</dbReference>
<dbReference type="Pfam" id="PF13426">
    <property type="entry name" value="PAS_9"/>
    <property type="match status" value="1"/>
</dbReference>
<dbReference type="EMBL" id="NTFI01000002">
    <property type="protein sequence ID" value="PHQ25771.1"/>
    <property type="molecule type" value="Genomic_DNA"/>
</dbReference>
<dbReference type="InterPro" id="IPR035919">
    <property type="entry name" value="EAL_sf"/>
</dbReference>
<dbReference type="InterPro" id="IPR000700">
    <property type="entry name" value="PAS-assoc_C"/>
</dbReference>
<feature type="domain" description="PAS" evidence="2">
    <location>
        <begin position="364"/>
        <end position="395"/>
    </location>
</feature>
<accession>A0A2G1VG81</accession>
<dbReference type="CDD" id="cd00130">
    <property type="entry name" value="PAS"/>
    <property type="match status" value="1"/>
</dbReference>
<name>A0A2G1VG81_9GAMM</name>
<dbReference type="CDD" id="cd18773">
    <property type="entry name" value="PDC1_HK_sensor"/>
    <property type="match status" value="1"/>
</dbReference>
<dbReference type="NCBIfam" id="TIGR00229">
    <property type="entry name" value="sensory_box"/>
    <property type="match status" value="1"/>
</dbReference>
<dbReference type="SUPFAM" id="SSF141868">
    <property type="entry name" value="EAL domain-like"/>
    <property type="match status" value="1"/>
</dbReference>
<evidence type="ECO:0000259" key="3">
    <source>
        <dbReference type="PROSITE" id="PS50113"/>
    </source>
</evidence>
<reference evidence="6 7" key="1">
    <citation type="submission" date="2017-09" db="EMBL/GenBank/DDBJ databases">
        <title>The draft genome sequences of Marinobacter guineae M3B.</title>
        <authorList>
            <person name="Cao J."/>
        </authorList>
    </citation>
    <scope>NUCLEOTIDE SEQUENCE [LARGE SCALE GENOMIC DNA]</scope>
    <source>
        <strain evidence="6 7">M3B</strain>
    </source>
</reference>
<dbReference type="OrthoDB" id="9176779at2"/>
<evidence type="ECO:0000256" key="1">
    <source>
        <dbReference type="SAM" id="Phobius"/>
    </source>
</evidence>
<feature type="domain" description="GGDEF" evidence="5">
    <location>
        <begin position="506"/>
        <end position="648"/>
    </location>
</feature>
<dbReference type="PROSITE" id="PS50883">
    <property type="entry name" value="EAL"/>
    <property type="match status" value="1"/>
</dbReference>
<protein>
    <submittedName>
        <fullName evidence="6">GGDEF domain-containing protein</fullName>
    </submittedName>
</protein>
<dbReference type="SMART" id="SM00091">
    <property type="entry name" value="PAS"/>
    <property type="match status" value="1"/>
</dbReference>
<feature type="domain" description="PAC" evidence="3">
    <location>
        <begin position="422"/>
        <end position="474"/>
    </location>
</feature>
<dbReference type="Gene3D" id="3.20.20.450">
    <property type="entry name" value="EAL domain"/>
    <property type="match status" value="1"/>
</dbReference>
<feature type="transmembrane region" description="Helical" evidence="1">
    <location>
        <begin position="20"/>
        <end position="39"/>
    </location>
</feature>
<dbReference type="Proteomes" id="UP000229044">
    <property type="component" value="Unassembled WGS sequence"/>
</dbReference>
<dbReference type="InterPro" id="IPR001610">
    <property type="entry name" value="PAC"/>
</dbReference>
<evidence type="ECO:0000313" key="6">
    <source>
        <dbReference type="EMBL" id="PHQ25771.1"/>
    </source>
</evidence>
<evidence type="ECO:0000259" key="2">
    <source>
        <dbReference type="PROSITE" id="PS50112"/>
    </source>
</evidence>
<keyword evidence="1" id="KW-1133">Transmembrane helix</keyword>
<dbReference type="PROSITE" id="PS50113">
    <property type="entry name" value="PAC"/>
    <property type="match status" value="1"/>
</dbReference>
<dbReference type="PROSITE" id="PS50887">
    <property type="entry name" value="GGDEF"/>
    <property type="match status" value="1"/>
</dbReference>
<organism evidence="6 7">
    <name type="scientific">Marinobacter guineae</name>
    <dbReference type="NCBI Taxonomy" id="432303"/>
    <lineage>
        <taxon>Bacteria</taxon>
        <taxon>Pseudomonadati</taxon>
        <taxon>Pseudomonadota</taxon>
        <taxon>Gammaproteobacteria</taxon>
        <taxon>Pseudomonadales</taxon>
        <taxon>Marinobacteraceae</taxon>
        <taxon>Marinobacter</taxon>
    </lineage>
</organism>
<dbReference type="AlphaFoldDB" id="A0A2G1VG81"/>
<dbReference type="CDD" id="cd12915">
    <property type="entry name" value="PDC2_DGC_like"/>
    <property type="match status" value="1"/>
</dbReference>
<dbReference type="InterPro" id="IPR052155">
    <property type="entry name" value="Biofilm_reg_signaling"/>
</dbReference>
<dbReference type="SMART" id="SM00052">
    <property type="entry name" value="EAL"/>
    <property type="match status" value="1"/>
</dbReference>
<evidence type="ECO:0000259" key="5">
    <source>
        <dbReference type="PROSITE" id="PS50887"/>
    </source>
</evidence>
<dbReference type="SUPFAM" id="SSF55073">
    <property type="entry name" value="Nucleotide cyclase"/>
    <property type="match status" value="1"/>
</dbReference>
<dbReference type="Pfam" id="PF00563">
    <property type="entry name" value="EAL"/>
    <property type="match status" value="1"/>
</dbReference>
<dbReference type="PANTHER" id="PTHR44757:SF2">
    <property type="entry name" value="BIOFILM ARCHITECTURE MAINTENANCE PROTEIN MBAA"/>
    <property type="match status" value="1"/>
</dbReference>
<sequence length="901" mass="100277">MTEPENQIRLGVSTAYRLPLLLYVFALIVLVLSASYVALSNYDQATKTASSRSAARADLAAELVANKLLSTRYGLRTLAGFLQPLIYQANILPASGLESIEQLLDDKLSGLEFVDELFVADLAGNVIHSSSKKDAGRIPGWSFLKRRFDESSGDDLVTPLYTDPDSGELWIWGMRKLRAGTGEFVAVIAAPQSPAVIADSLAGLSLSEGQSIAIIDESLRLVARLPAVVEGPGRQGALINELYTRRFVESGSDSEQAILKSPIDGEKRFYAFQRVLDAPYIVVVGEKTSVALQGWRHSLWASGAGVLSVAVVGLFFLRQFYRRVSVEKELVQENRERKSLQFEAQANEAELRIASTAFETHLGIMITDENGLILRANRAFSRITGYDEHEVVGKSPRILQSGLQDAEFYNHLWSRVRETGSWEGEIWNRRKTGEVYAEWLTITAIYGGSGAVQNYVGTFHDITKRKEAEREAHRLAFYDSLTGLANRALLEERISEVCKANTRQNTHAALLYLDIEQFRAVNDARGYGVGDLVLKSLAGKLVRVVRESDTLARIGGDEFAVLLVNLDSSQEVAARSVEGVAEKILQVFSSPIDVLDYRIQVEISIGITLMDGRNTRPDQQVQRAEQATQQAKERARLRGEKRIAFFNPDIQEKIVQHVLIEEELRNALAEEQLVVFFQPQIRNPDQLLGYEVLLRWRHPERGMISPVVFIPIAEQSRLILPIGLWVLEQACERLAAWQRDPARSGLSLAVNVSIVQFQSDSFTAQLGQILEKTGAPPHLLKLEVTESLLMDDPERITEIMMGLRSLGIRFSLDDFGTGYSSMSYLKRLPLDQIKIDQSFVQEVTTNLASSAIVESIVGLAKGLGLEVIAEGVETEEQRKWLVEHGCLNFQGYLFGRPGEEV</sequence>
<dbReference type="InterPro" id="IPR000160">
    <property type="entry name" value="GGDEF_dom"/>
</dbReference>
<feature type="transmembrane region" description="Helical" evidence="1">
    <location>
        <begin position="299"/>
        <end position="317"/>
    </location>
</feature>
<dbReference type="InterPro" id="IPR029787">
    <property type="entry name" value="Nucleotide_cyclase"/>
</dbReference>
<keyword evidence="1" id="KW-0812">Transmembrane</keyword>
<gene>
    <name evidence="6" type="ORF">CLH62_09200</name>
</gene>
<dbReference type="SMART" id="SM00086">
    <property type="entry name" value="PAC"/>
    <property type="match status" value="1"/>
</dbReference>
<dbReference type="PROSITE" id="PS50112">
    <property type="entry name" value="PAS"/>
    <property type="match status" value="1"/>
</dbReference>
<keyword evidence="1" id="KW-0472">Membrane</keyword>
<dbReference type="InterPro" id="IPR001633">
    <property type="entry name" value="EAL_dom"/>
</dbReference>